<feature type="region of interest" description="Disordered" evidence="1">
    <location>
        <begin position="125"/>
        <end position="158"/>
    </location>
</feature>
<organism evidence="2 3">
    <name type="scientific">Cyclospora cayetanensis</name>
    <dbReference type="NCBI Taxonomy" id="88456"/>
    <lineage>
        <taxon>Eukaryota</taxon>
        <taxon>Sar</taxon>
        <taxon>Alveolata</taxon>
        <taxon>Apicomplexa</taxon>
        <taxon>Conoidasida</taxon>
        <taxon>Coccidia</taxon>
        <taxon>Eucoccidiorida</taxon>
        <taxon>Eimeriorina</taxon>
        <taxon>Eimeriidae</taxon>
        <taxon>Cyclospora</taxon>
    </lineage>
</organism>
<sequence>MPAPPRLLPAATTTGHCAAITEASQELQPSILVPWACRYFKRNPLRCQSAISPPIVSRESRTALSGSWAQKRGYWGSARSRWALFSVQAPNLEPVFSLPQCGAVRGLGSSASLWQDAATAMAAAATARRNEPRQKHKRETQQDEESVGTLPMSSTGPAAAAQAKTLSQPKALDGVYFSSFYLAFLAAVHATSPVASASTAAAAEAARGCPRLRGAIQKREAATERLLMLTPHHLPSVAHVGATAARMQKRLAASPLKRPGAPPDGALWQRELAAVIGTTSEAAAAFADRAFWGAFCQAAAVAADAFSPSEASRIAMAAAASVAAGAPGWARLYEPHQKLILALQEHIRRFTINILRSRSHWFSIEQLVDLAEMLLDFRVQQQASLEFLHPFNARLVEAASANKLSLKELLVRHILLENALAFRGVTSPSLVSAALSHFGCSAKDWSDPADHPLPCRVAPEAAEAVALRAVAASALSRCTATEQQEHELLLRCSKAYASCMADAEVAAALAGTAPEAVDPKDQSALLLHLWGELLSPLFLPPAATPSAQVTAASATQWGSWLLSRPLLQHVKTTVSAGIFCGITAAGSGEEAKELLQVAAAAAEHSAAAITGFLCLLQRSSSSDGLGQLTEEALEELAADICSAL</sequence>
<evidence type="ECO:0000256" key="1">
    <source>
        <dbReference type="SAM" id="MobiDB-lite"/>
    </source>
</evidence>
<dbReference type="AlphaFoldDB" id="A0A1D3CUX1"/>
<dbReference type="VEuPathDB" id="ToxoDB:LOC34623196"/>
<evidence type="ECO:0000313" key="3">
    <source>
        <dbReference type="Proteomes" id="UP000095192"/>
    </source>
</evidence>
<accession>A0A1D3CUX1</accession>
<comment type="caution">
    <text evidence="2">The sequence shown here is derived from an EMBL/GenBank/DDBJ whole genome shotgun (WGS) entry which is preliminary data.</text>
</comment>
<dbReference type="InParanoid" id="A0A1D3CUX1"/>
<gene>
    <name evidence="2" type="ORF">cyc_07180</name>
</gene>
<proteinExistence type="predicted"/>
<dbReference type="Proteomes" id="UP000095192">
    <property type="component" value="Unassembled WGS sequence"/>
</dbReference>
<name>A0A1D3CUX1_9EIME</name>
<protein>
    <submittedName>
        <fullName evidence="2">Uncharacterized protein</fullName>
    </submittedName>
</protein>
<reference evidence="2 3" key="1">
    <citation type="journal article" date="2016" name="BMC Genomics">
        <title>Comparative genomics reveals Cyclospora cayetanensis possesses coccidia-like metabolism and invasion components but unique surface antigens.</title>
        <authorList>
            <person name="Liu S."/>
            <person name="Wang L."/>
            <person name="Zheng H."/>
            <person name="Xu Z."/>
            <person name="Roellig D.M."/>
            <person name="Li N."/>
            <person name="Frace M.A."/>
            <person name="Tang K."/>
            <person name="Arrowood M.J."/>
            <person name="Moss D.M."/>
            <person name="Zhang L."/>
            <person name="Feng Y."/>
            <person name="Xiao L."/>
        </authorList>
    </citation>
    <scope>NUCLEOTIDE SEQUENCE [LARGE SCALE GENOMIC DNA]</scope>
    <source>
        <strain evidence="2 3">CHN_HEN01</strain>
    </source>
</reference>
<dbReference type="EMBL" id="JROU02001855">
    <property type="protein sequence ID" value="OEH75004.1"/>
    <property type="molecule type" value="Genomic_DNA"/>
</dbReference>
<dbReference type="VEuPathDB" id="ToxoDB:cyc_07180"/>
<evidence type="ECO:0000313" key="2">
    <source>
        <dbReference type="EMBL" id="OEH75004.1"/>
    </source>
</evidence>
<keyword evidence="3" id="KW-1185">Reference proteome</keyword>